<dbReference type="GO" id="GO:0016491">
    <property type="term" value="F:oxidoreductase activity"/>
    <property type="evidence" value="ECO:0007669"/>
    <property type="project" value="UniProtKB-KW"/>
</dbReference>
<dbReference type="InterPro" id="IPR003819">
    <property type="entry name" value="TauD/TfdA-like"/>
</dbReference>
<dbReference type="InterPro" id="IPR014503">
    <property type="entry name" value="Clavaminate_syn-like"/>
</dbReference>
<organism evidence="5">
    <name type="scientific">viral metagenome</name>
    <dbReference type="NCBI Taxonomy" id="1070528"/>
    <lineage>
        <taxon>unclassified sequences</taxon>
        <taxon>metagenomes</taxon>
        <taxon>organismal metagenomes</taxon>
    </lineage>
</organism>
<evidence type="ECO:0000313" key="5">
    <source>
        <dbReference type="EMBL" id="QHT91145.1"/>
    </source>
</evidence>
<proteinExistence type="predicted"/>
<protein>
    <recommendedName>
        <fullName evidence="4">TauD/TfdA-like domain-containing protein</fullName>
    </recommendedName>
</protein>
<dbReference type="EMBL" id="MN740163">
    <property type="protein sequence ID" value="QHT91145.1"/>
    <property type="molecule type" value="Genomic_DNA"/>
</dbReference>
<evidence type="ECO:0000256" key="2">
    <source>
        <dbReference type="ARBA" id="ARBA00023002"/>
    </source>
</evidence>
<dbReference type="GO" id="GO:0005506">
    <property type="term" value="F:iron ion binding"/>
    <property type="evidence" value="ECO:0007669"/>
    <property type="project" value="InterPro"/>
</dbReference>
<evidence type="ECO:0000259" key="4">
    <source>
        <dbReference type="Pfam" id="PF02668"/>
    </source>
</evidence>
<evidence type="ECO:0000256" key="3">
    <source>
        <dbReference type="ARBA" id="ARBA00023004"/>
    </source>
</evidence>
<name>A0A6C0IF95_9ZZZZ</name>
<dbReference type="InterPro" id="IPR042098">
    <property type="entry name" value="TauD-like_sf"/>
</dbReference>
<dbReference type="Pfam" id="PF02668">
    <property type="entry name" value="TauD"/>
    <property type="match status" value="1"/>
</dbReference>
<reference evidence="5" key="1">
    <citation type="journal article" date="2020" name="Nature">
        <title>Giant virus diversity and host interactions through global metagenomics.</title>
        <authorList>
            <person name="Schulz F."/>
            <person name="Roux S."/>
            <person name="Paez-Espino D."/>
            <person name="Jungbluth S."/>
            <person name="Walsh D.A."/>
            <person name="Denef V.J."/>
            <person name="McMahon K.D."/>
            <person name="Konstantinidis K.T."/>
            <person name="Eloe-Fadrosh E.A."/>
            <person name="Kyrpides N.C."/>
            <person name="Woyke T."/>
        </authorList>
    </citation>
    <scope>NUCLEOTIDE SEQUENCE</scope>
    <source>
        <strain evidence="5">GVMAG-M-3300023184-72</strain>
    </source>
</reference>
<keyword evidence="1" id="KW-0479">Metal-binding</keyword>
<dbReference type="PIRSF" id="PIRSF019543">
    <property type="entry name" value="Clavaminate_syn"/>
    <property type="match status" value="1"/>
</dbReference>
<feature type="domain" description="TauD/TfdA-like" evidence="4">
    <location>
        <begin position="242"/>
        <end position="308"/>
    </location>
</feature>
<keyword evidence="3" id="KW-0408">Iron</keyword>
<evidence type="ECO:0000256" key="1">
    <source>
        <dbReference type="ARBA" id="ARBA00022723"/>
    </source>
</evidence>
<dbReference type="SUPFAM" id="SSF51197">
    <property type="entry name" value="Clavaminate synthase-like"/>
    <property type="match status" value="1"/>
</dbReference>
<dbReference type="Gene3D" id="3.60.130.10">
    <property type="entry name" value="Clavaminate synthase-like"/>
    <property type="match status" value="1"/>
</dbReference>
<sequence length="333" mass="38204">MQTNKETPNIIELDKKELQILLNLAKQFPMDCSPSENPESFCRLAKELSEKIPGRIKDILKQFKEKGNQNGFLLIKNVALSEKDVPLTPFANNERVGENTLLARIQAILINVIGEMIAYEAEGYGRLFQDVVPMKNMETVQTSVGSNTELEIHTEQAFSKLRPDILSLACLTGDKNALTYILPVQQIIHHFNENEIKMLYQPLWKTGVDLSFKLDGYEFIEGDIRGPLSILNVKDSETFLIFDQDLMQGITEESQQMIQKIVDLYYQQRISHNLRHGEIIFIDNNRAVHGRSPFSPQYDGNDRFLIRCFATYNYDKSSYARPNNERMVAAIYS</sequence>
<keyword evidence="2" id="KW-0560">Oxidoreductase</keyword>
<dbReference type="AlphaFoldDB" id="A0A6C0IF95"/>
<accession>A0A6C0IF95</accession>